<dbReference type="AlphaFoldDB" id="A0A127ZG69"/>
<name>A0A127ZG69_9BASI</name>
<organism evidence="2">
    <name type="scientific">Sporisorium scitamineum</name>
    <dbReference type="NCBI Taxonomy" id="49012"/>
    <lineage>
        <taxon>Eukaryota</taxon>
        <taxon>Fungi</taxon>
        <taxon>Dikarya</taxon>
        <taxon>Basidiomycota</taxon>
        <taxon>Ustilaginomycotina</taxon>
        <taxon>Ustilaginomycetes</taxon>
        <taxon>Ustilaginales</taxon>
        <taxon>Ustilaginaceae</taxon>
        <taxon>Sporisorium</taxon>
    </lineage>
</organism>
<evidence type="ECO:0000313" key="2">
    <source>
        <dbReference type="EMBL" id="CDU25109.1"/>
    </source>
</evidence>
<dbReference type="OrthoDB" id="2544685at2759"/>
<gene>
    <name evidence="2" type="ORF">SPSC_04943</name>
</gene>
<accession>A0A127ZG69</accession>
<feature type="compositionally biased region" description="Polar residues" evidence="1">
    <location>
        <begin position="45"/>
        <end position="55"/>
    </location>
</feature>
<evidence type="ECO:0000256" key="1">
    <source>
        <dbReference type="SAM" id="MobiDB-lite"/>
    </source>
</evidence>
<feature type="region of interest" description="Disordered" evidence="1">
    <location>
        <begin position="1"/>
        <end position="20"/>
    </location>
</feature>
<sequence length="732" mass="80520">MKRKSNEAPPLQANPQKQCKRAQTIQLLTVEQRSHLLYSWPSTSWLRTRESPSASTERRSKPQQESSVSGSDSSEPVPNARVKVVILPSLHFQPFLNIGTQASGQAIDRHPPRSEVLPGKQACLDLERPVWLRGRQLMYCMCCIAVYLKVAPSCQQCTKLGPSCNRAGPKCASCSTSHIPYLAADPWDFFSAKTARLDSKDEQMPKVNSKGKQREGEDRPLQRARCLFWASSIDDMRQCDPLFPAQTTPIAVNRSGLVTALLLRQDNLKRPPKLDTLVANLPVDAVTFKSLRMTLNTGALLRVYYCFHDPGKECRVIDDSVALAKVIFLRTFCIAKLEQKNESHARLTLTPNDKVDPLASGVIADGPARTDTPLPLDASQQTLLGFRCSVCGKGNRKCSLEFDQCQHCSSKFATGKDARTSSSRTRKMELHFTGSKSDLGQANMLLTEDDVTQRSVSSFSDGTRVSPCLSRWFGRELISFVVFGQQVCTYHFADLACSFSSLMEVRLLRQQHALHHVLRPSQAHGASTAALSSPPIPLVTQGPLTTANSTLMVASSQMKSVRHTVRLQGFALSFGSRSQGTCSRISSQHHPFSSASQGVLEQIACLRVSLQMANTLAHAEERAPKPLSCLFLQLQHGRLKIDASFFPTGTKSFGILSLSESTNVSLKRSKKGIFKSSSKDETFKDVSLGSFVMQPQDAVVGQADLLQALELELSSSDVSLWALANFTDPDSS</sequence>
<feature type="region of interest" description="Disordered" evidence="1">
    <location>
        <begin position="45"/>
        <end position="77"/>
    </location>
</feature>
<proteinExistence type="predicted"/>
<protein>
    <submittedName>
        <fullName evidence="2">Uncharacterized protein</fullName>
    </submittedName>
</protein>
<reference evidence="2" key="1">
    <citation type="submission" date="2014-06" db="EMBL/GenBank/DDBJ databases">
        <authorList>
            <person name="Ju J."/>
            <person name="Zhang J."/>
        </authorList>
    </citation>
    <scope>NUCLEOTIDE SEQUENCE</scope>
    <source>
        <strain evidence="2">SscI8</strain>
    </source>
</reference>
<dbReference type="EMBL" id="LK056683">
    <property type="protein sequence ID" value="CDU25109.1"/>
    <property type="molecule type" value="Genomic_DNA"/>
</dbReference>